<evidence type="ECO:0000313" key="2">
    <source>
        <dbReference type="Proteomes" id="UP001231649"/>
    </source>
</evidence>
<name>A0ACC2R8W1_9NEOP</name>
<proteinExistence type="predicted"/>
<organism evidence="1 2">
    <name type="scientific">Mythimna loreyi</name>
    <dbReference type="NCBI Taxonomy" id="667449"/>
    <lineage>
        <taxon>Eukaryota</taxon>
        <taxon>Metazoa</taxon>
        <taxon>Ecdysozoa</taxon>
        <taxon>Arthropoda</taxon>
        <taxon>Hexapoda</taxon>
        <taxon>Insecta</taxon>
        <taxon>Pterygota</taxon>
        <taxon>Neoptera</taxon>
        <taxon>Endopterygota</taxon>
        <taxon>Lepidoptera</taxon>
        <taxon>Glossata</taxon>
        <taxon>Ditrysia</taxon>
        <taxon>Noctuoidea</taxon>
        <taxon>Noctuidae</taxon>
        <taxon>Noctuinae</taxon>
        <taxon>Hadenini</taxon>
        <taxon>Mythimna</taxon>
    </lineage>
</organism>
<comment type="caution">
    <text evidence="1">The sequence shown here is derived from an EMBL/GenBank/DDBJ whole genome shotgun (WGS) entry which is preliminary data.</text>
</comment>
<sequence>METNVGVGTKAVDGNSSDVWRVGVRVPPFYPEDPELWFAQLEAQFTLSNVTSDSTKFYYAVTQLEHTYVSQVKDILCAPPVTNKFGILKSELIKRLSASKEKKLKQLFLHEDMGDRKPSQFLRYLRNLAGPSVSDDVLATLWTGRLPHSLQTVIASQPKLALDDLAELADRVHEIAPSTPHHHVAATSTAAQPASSSRMDELGQEICALTKEVAKLTSYVHRQSRARSRSRSRGPHSHHRGRSQSRNRQPPSDHPHCWYHYNFGARAKKCTEPCKFKAGNDAGSRK</sequence>
<gene>
    <name evidence="1" type="ORF">PYW08_007002</name>
</gene>
<dbReference type="EMBL" id="CM056778">
    <property type="protein sequence ID" value="KAJ8736346.1"/>
    <property type="molecule type" value="Genomic_DNA"/>
</dbReference>
<accession>A0ACC2R8W1</accession>
<evidence type="ECO:0000313" key="1">
    <source>
        <dbReference type="EMBL" id="KAJ8736346.1"/>
    </source>
</evidence>
<protein>
    <submittedName>
        <fullName evidence="1">Uncharacterized protein</fullName>
    </submittedName>
</protein>
<reference evidence="1" key="1">
    <citation type="submission" date="2023-03" db="EMBL/GenBank/DDBJ databases">
        <title>Chromosome-level genomes of two armyworms, Mythimna separata and Mythimna loreyi, provide insights into the biosynthesis and reception of sex pheromones.</title>
        <authorList>
            <person name="Zhao H."/>
        </authorList>
    </citation>
    <scope>NUCLEOTIDE SEQUENCE</scope>
    <source>
        <strain evidence="1">BeijingLab</strain>
    </source>
</reference>
<dbReference type="Proteomes" id="UP001231649">
    <property type="component" value="Chromosome 2"/>
</dbReference>
<keyword evidence="2" id="KW-1185">Reference proteome</keyword>